<gene>
    <name evidence="3" type="ORF">RCOM_0678840</name>
</gene>
<dbReference type="PANTHER" id="PTHR12436">
    <property type="entry name" value="80 KDA MCM3-ASSOCIATED PROTEIN"/>
    <property type="match status" value="1"/>
</dbReference>
<dbReference type="OrthoDB" id="21502at2759"/>
<dbReference type="InterPro" id="IPR005062">
    <property type="entry name" value="SAC3/GANP/THP3_conserved"/>
</dbReference>
<dbReference type="PROSITE" id="PS50250">
    <property type="entry name" value="PCI"/>
    <property type="match status" value="1"/>
</dbReference>
<dbReference type="GO" id="GO:0005737">
    <property type="term" value="C:cytoplasm"/>
    <property type="evidence" value="ECO:0000318"/>
    <property type="project" value="GO_Central"/>
</dbReference>
<dbReference type="GO" id="GO:0006406">
    <property type="term" value="P:mRNA export from nucleus"/>
    <property type="evidence" value="ECO:0000318"/>
    <property type="project" value="GO_Central"/>
</dbReference>
<evidence type="ECO:0000313" key="4">
    <source>
        <dbReference type="Proteomes" id="UP000008311"/>
    </source>
</evidence>
<dbReference type="FunFam" id="1.25.40.990:FF:000004">
    <property type="entry name" value="Putative peptidase C48 domain family protein"/>
    <property type="match status" value="1"/>
</dbReference>
<dbReference type="PANTHER" id="PTHR12436:SF17">
    <property type="entry name" value="SAC3 FAMILY PROTEIN B"/>
    <property type="match status" value="1"/>
</dbReference>
<dbReference type="Proteomes" id="UP000008311">
    <property type="component" value="Unassembled WGS sequence"/>
</dbReference>
<feature type="compositionally biased region" description="Pro residues" evidence="1">
    <location>
        <begin position="27"/>
        <end position="39"/>
    </location>
</feature>
<sequence length="1646" mass="185151">MSGFSKHSGPTGPRASQLPRFGNFTSPPLPPPQSPPFPHSAPTRSPRGPLAAERVRSQPLVYDSLIYESSDLSASSTYQSTGIPRRPETVQRVRTPSLSIERTHLGASSPYLNDDRPAVSSPQWVNGQRSFFKDDDQTNQRPSAVTSFVASRNSGISVTAKISRFQDLKRTRSPPSHAWDEDLSRNSSRTFLGIHSDDNSNHLDSARTRSSPVFFQNDNSIEQFQPPPGEGYLPALSQSAWDNQHKFPNNNPKLLAPQDQSSALPNTGSYISARNSQNEVADVNAPKQTGPLPISPANEVLQKNTHFLQNDSRRPSTSPPRLGPRSNARFSKYDYQIPQRTFSSDNDTVVEAAQTRTTNYSAAKRTRSPPLPAADKILNGNSYSTQDGTEREVQAKAKRLARFKKELNESFETRADIPGQKASASRRELSTVERQKFAGSHSMESTGDFTNVNLPADFDGLETSSIIIGLCPDMCPVSEREERERKGDLDQYERLDGDRNQTTKFLAVKKYNRTGEREADLIRPMPVLQKTIDYLLDLLDQPYDDRFLGIYNFLWDRMRAIRMDLRMQHIFNREAITMLEQMIRLHIIAMHELCEYTKGEGFSEGFDAHLNIEQMNKTSVDLFQMYDDHRKKGINVPTEKEFRGYYALLKLDKHPGYKVEPAELSLDLAKMTSEIRQTPEVLFARDVARACRTGNFIAFFRLARKASYLQACLMHAHFAKLRTQALASLHSGLPNSQGIPVLHVAKWLAMEEEDIESLLEYHGFSIKEFEEPYMVKEGPFANSDQDYPTKLSKLVHLKRCRKIADDVSPTSEVAPLPAQASKEIQLPKIYKLDKNTVPSTSINRKSSASESDEEMPDFSVASSPKFLPQLESIIERSKIDQQSQDHQQVEGAAYISPLVHTPLLFQPAKLNDVQKLNDVILGVSAVKKMLPGLEGMAPQVVSRTAALLEKSPSAKYSHAVESKIPHIVVFNDSRVEEPPDLNQEKENDVVMENLEDEEIAQAKLKLIIRIWKRRASKQRELREQRQIVANAALSSLSLGPPIRQAKDQLSTINEFDVEHVMRERNERYEQSWSRLNVSDVTADILGKRNPGVRCLCWKIVLLSQMNNQGDKLSQGSQVMHVSVGPWLLSKLMPSRKDDDDDLLISSSGLSIWKKWVPSQSDDDLTCCLSVVRDVSYDLDETIEGASAIVFLVSESIPWNVQKAHLQKLLMSIPSGSSLPLLVLCGSYDKEVSDPYDTILRELDLYDIDKSRVGSFLVVFLIGEQERQWLDGFFSDVRLREGLQWLASESPLQPDIHCINSRGLILTYLNASMDVLEKMNDREVGPNHCISTFNEALNWSLGEIAAAASSNPINWPCPEIALLPESCDEDKVVKRYLPSIGWSSATRIEPLLSAFRESKLPSFSEAVSWLDKGANSGDEIEDLRSQLENCLIEYLTESSGMMTFNLAIKEAYVMLQKSVRLELHESSYYIAPKWISIFRRIFNWRLTSLCKGTFSSAYILMHQHIDPPERIPDESELGKIVSSPYLTWPSLDEIIVGCTTPLIPISGRPQLEAFQPSPRTVSNGDVRWANNTNELMEDERTSAQIASGSANEIVSESANRGIRGLDASGTEVMVAARTTKETDKLSKLLEQCNLLQNSIDEKLFIYF</sequence>
<dbReference type="Gene3D" id="1.25.40.990">
    <property type="match status" value="1"/>
</dbReference>
<feature type="region of interest" description="Disordered" evidence="1">
    <location>
        <begin position="242"/>
        <end position="270"/>
    </location>
</feature>
<feature type="compositionally biased region" description="Polar residues" evidence="1">
    <location>
        <begin position="73"/>
        <end position="82"/>
    </location>
</feature>
<name>B9RSV1_RICCO</name>
<dbReference type="InParanoid" id="B9RSV1"/>
<dbReference type="eggNOG" id="KOG1860">
    <property type="taxonomic scope" value="Eukaryota"/>
</dbReference>
<dbReference type="EMBL" id="EQ973812">
    <property type="protein sequence ID" value="EEF45434.1"/>
    <property type="molecule type" value="Genomic_DNA"/>
</dbReference>
<dbReference type="FunCoup" id="B9RSV1">
    <property type="interactions" value="2895"/>
</dbReference>
<feature type="region of interest" description="Disordered" evidence="1">
    <location>
        <begin position="307"/>
        <end position="329"/>
    </location>
</feature>
<reference evidence="4" key="1">
    <citation type="journal article" date="2010" name="Nat. Biotechnol.">
        <title>Draft genome sequence of the oilseed species Ricinus communis.</title>
        <authorList>
            <person name="Chan A.P."/>
            <person name="Crabtree J."/>
            <person name="Zhao Q."/>
            <person name="Lorenzi H."/>
            <person name="Orvis J."/>
            <person name="Puiu D."/>
            <person name="Melake-Berhan A."/>
            <person name="Jones K.M."/>
            <person name="Redman J."/>
            <person name="Chen G."/>
            <person name="Cahoon E.B."/>
            <person name="Gedil M."/>
            <person name="Stanke M."/>
            <person name="Haas B.J."/>
            <person name="Wortman J.R."/>
            <person name="Fraser-Liggett C.M."/>
            <person name="Ravel J."/>
            <person name="Rabinowicz P.D."/>
        </authorList>
    </citation>
    <scope>NUCLEOTIDE SEQUENCE [LARGE SCALE GENOMIC DNA]</scope>
    <source>
        <strain evidence="4">cv. Hale</strain>
    </source>
</reference>
<proteinExistence type="predicted"/>
<evidence type="ECO:0000313" key="3">
    <source>
        <dbReference type="EMBL" id="EEF45434.1"/>
    </source>
</evidence>
<evidence type="ECO:0000259" key="2">
    <source>
        <dbReference type="PROSITE" id="PS50250"/>
    </source>
</evidence>
<organism evidence="3 4">
    <name type="scientific">Ricinus communis</name>
    <name type="common">Castor bean</name>
    <dbReference type="NCBI Taxonomy" id="3988"/>
    <lineage>
        <taxon>Eukaryota</taxon>
        <taxon>Viridiplantae</taxon>
        <taxon>Streptophyta</taxon>
        <taxon>Embryophyta</taxon>
        <taxon>Tracheophyta</taxon>
        <taxon>Spermatophyta</taxon>
        <taxon>Magnoliopsida</taxon>
        <taxon>eudicotyledons</taxon>
        <taxon>Gunneridae</taxon>
        <taxon>Pentapetalae</taxon>
        <taxon>rosids</taxon>
        <taxon>fabids</taxon>
        <taxon>Malpighiales</taxon>
        <taxon>Euphorbiaceae</taxon>
        <taxon>Acalyphoideae</taxon>
        <taxon>Acalypheae</taxon>
        <taxon>Ricinus</taxon>
    </lineage>
</organism>
<feature type="region of interest" description="Disordered" evidence="1">
    <location>
        <begin position="73"/>
        <end position="123"/>
    </location>
</feature>
<feature type="region of interest" description="Disordered" evidence="1">
    <location>
        <begin position="1"/>
        <end position="55"/>
    </location>
</feature>
<dbReference type="KEGG" id="rcu:8261509"/>
<feature type="domain" description="PCI" evidence="2">
    <location>
        <begin position="611"/>
        <end position="793"/>
    </location>
</feature>
<dbReference type="InterPro" id="IPR000717">
    <property type="entry name" value="PCI_dom"/>
</dbReference>
<evidence type="ECO:0000256" key="1">
    <source>
        <dbReference type="SAM" id="MobiDB-lite"/>
    </source>
</evidence>
<dbReference type="GO" id="GO:0005634">
    <property type="term" value="C:nucleus"/>
    <property type="evidence" value="ECO:0000318"/>
    <property type="project" value="GO_Central"/>
</dbReference>
<feature type="region of interest" description="Disordered" evidence="1">
    <location>
        <begin position="838"/>
        <end position="861"/>
    </location>
</feature>
<feature type="region of interest" description="Disordered" evidence="1">
    <location>
        <begin position="360"/>
        <end position="390"/>
    </location>
</feature>
<dbReference type="STRING" id="3988.B9RSV1"/>
<feature type="compositionally biased region" description="Polar residues" evidence="1">
    <location>
        <begin position="838"/>
        <end position="849"/>
    </location>
</feature>
<dbReference type="InterPro" id="IPR045107">
    <property type="entry name" value="SAC3/GANP/THP3"/>
</dbReference>
<dbReference type="Pfam" id="PF03399">
    <property type="entry name" value="SAC3_GANP"/>
    <property type="match status" value="1"/>
</dbReference>
<accession>B9RSV1</accession>
<keyword evidence="4" id="KW-1185">Reference proteome</keyword>
<protein>
    <submittedName>
        <fullName evidence="3">80 kD MCM3-associated protein, putative</fullName>
    </submittedName>
</protein>
<dbReference type="OMA" id="RIFAEMF"/>
<dbReference type="GO" id="GO:0070390">
    <property type="term" value="C:transcription export complex 2"/>
    <property type="evidence" value="ECO:0000318"/>
    <property type="project" value="GO_Central"/>
</dbReference>